<gene>
    <name evidence="2" type="ORF">FB567DRAFT_616186</name>
</gene>
<organism evidence="2 3">
    <name type="scientific">Paraphoma chrysanthemicola</name>
    <dbReference type="NCBI Taxonomy" id="798071"/>
    <lineage>
        <taxon>Eukaryota</taxon>
        <taxon>Fungi</taxon>
        <taxon>Dikarya</taxon>
        <taxon>Ascomycota</taxon>
        <taxon>Pezizomycotina</taxon>
        <taxon>Dothideomycetes</taxon>
        <taxon>Pleosporomycetidae</taxon>
        <taxon>Pleosporales</taxon>
        <taxon>Pleosporineae</taxon>
        <taxon>Phaeosphaeriaceae</taxon>
        <taxon>Paraphoma</taxon>
    </lineage>
</organism>
<feature type="region of interest" description="Disordered" evidence="1">
    <location>
        <begin position="25"/>
        <end position="115"/>
    </location>
</feature>
<dbReference type="Proteomes" id="UP000813461">
    <property type="component" value="Unassembled WGS sequence"/>
</dbReference>
<keyword evidence="3" id="KW-1185">Reference proteome</keyword>
<proteinExistence type="predicted"/>
<comment type="caution">
    <text evidence="2">The sequence shown here is derived from an EMBL/GenBank/DDBJ whole genome shotgun (WGS) entry which is preliminary data.</text>
</comment>
<dbReference type="EMBL" id="JAGMVJ010000037">
    <property type="protein sequence ID" value="KAH7067052.1"/>
    <property type="molecule type" value="Genomic_DNA"/>
</dbReference>
<feature type="compositionally biased region" description="Polar residues" evidence="1">
    <location>
        <begin position="82"/>
        <end position="98"/>
    </location>
</feature>
<sequence>MARRRKGKITFAKGHDVINQICGVTTNTSSPRLNVRLSGSFSDLPQKQESDKDATTVSTPAPIVPTRGTEISTHVCEDHNMDTNSDPDTNNGPDTNSDPGLEDEQPQEAQQLPPIHRLDTGIGHLPYDIRLEIYKAAFPEMLRTIKKDSYHGDEVVDSQQVNIQKGIRCWRIENIPPKGPKASEEDREKYRDKRLSCTCTGCVELRRRDGRFTKALLSHFARDPETRSDFLSDYVKSVQFHWSQADEQCSEGFATLIGFFEILRMGGLVSYFSHLTIVCEWHTTLLWEESCIYDRGFAVGNDFSEDVIFIGGIFSALHAYKIKAELTMTRVRPWLRPFLARMEELCKIHLPRESSSVKHWGYVSFLPIKHLTWKEEDKEAERGYREEPTGPYRYLEYMLEDKELEEIVESLLARQQAGIDEDDCRTAWCYNVDFSDQNAAS</sequence>
<evidence type="ECO:0000256" key="1">
    <source>
        <dbReference type="SAM" id="MobiDB-lite"/>
    </source>
</evidence>
<feature type="compositionally biased region" description="Polar residues" evidence="1">
    <location>
        <begin position="25"/>
        <end position="45"/>
    </location>
</feature>
<evidence type="ECO:0000313" key="3">
    <source>
        <dbReference type="Proteomes" id="UP000813461"/>
    </source>
</evidence>
<dbReference type="OrthoDB" id="3693639at2759"/>
<protein>
    <submittedName>
        <fullName evidence="2">Uncharacterized protein</fullName>
    </submittedName>
</protein>
<evidence type="ECO:0000313" key="2">
    <source>
        <dbReference type="EMBL" id="KAH7067052.1"/>
    </source>
</evidence>
<name>A0A8K0VRV6_9PLEO</name>
<dbReference type="AlphaFoldDB" id="A0A8K0VRV6"/>
<accession>A0A8K0VRV6</accession>
<reference evidence="2" key="1">
    <citation type="journal article" date="2021" name="Nat. Commun.">
        <title>Genetic determinants of endophytism in the Arabidopsis root mycobiome.</title>
        <authorList>
            <person name="Mesny F."/>
            <person name="Miyauchi S."/>
            <person name="Thiergart T."/>
            <person name="Pickel B."/>
            <person name="Atanasova L."/>
            <person name="Karlsson M."/>
            <person name="Huettel B."/>
            <person name="Barry K.W."/>
            <person name="Haridas S."/>
            <person name="Chen C."/>
            <person name="Bauer D."/>
            <person name="Andreopoulos W."/>
            <person name="Pangilinan J."/>
            <person name="LaButti K."/>
            <person name="Riley R."/>
            <person name="Lipzen A."/>
            <person name="Clum A."/>
            <person name="Drula E."/>
            <person name="Henrissat B."/>
            <person name="Kohler A."/>
            <person name="Grigoriev I.V."/>
            <person name="Martin F.M."/>
            <person name="Hacquard S."/>
        </authorList>
    </citation>
    <scope>NUCLEOTIDE SEQUENCE</scope>
    <source>
        <strain evidence="2">MPI-SDFR-AT-0120</strain>
    </source>
</reference>